<organism evidence="2 3">
    <name type="scientific">Mycena metata</name>
    <dbReference type="NCBI Taxonomy" id="1033252"/>
    <lineage>
        <taxon>Eukaryota</taxon>
        <taxon>Fungi</taxon>
        <taxon>Dikarya</taxon>
        <taxon>Basidiomycota</taxon>
        <taxon>Agaricomycotina</taxon>
        <taxon>Agaricomycetes</taxon>
        <taxon>Agaricomycetidae</taxon>
        <taxon>Agaricales</taxon>
        <taxon>Marasmiineae</taxon>
        <taxon>Mycenaceae</taxon>
        <taxon>Mycena</taxon>
    </lineage>
</organism>
<sequence>MVTIGFVRLDPNGSIFAASLSSWIITFYSVVRRDPKYTHHRPSGPASLAHRSSSARFRLGQGVFIHVILILMESAALYLFVALLVLVLYSINYNAQFIVLETAPHPAGITFGLVTIRVIVRSQELSHSSVSKLNDGPVTGMPMRRIAVNITTHLEHDSPDSQHRSTESKLSPV</sequence>
<feature type="transmembrane region" description="Helical" evidence="1">
    <location>
        <begin position="63"/>
        <end position="91"/>
    </location>
</feature>
<evidence type="ECO:0000256" key="1">
    <source>
        <dbReference type="SAM" id="Phobius"/>
    </source>
</evidence>
<feature type="transmembrane region" description="Helical" evidence="1">
    <location>
        <begin position="12"/>
        <end position="31"/>
    </location>
</feature>
<keyword evidence="1" id="KW-1133">Transmembrane helix</keyword>
<dbReference type="Proteomes" id="UP001215598">
    <property type="component" value="Unassembled WGS sequence"/>
</dbReference>
<evidence type="ECO:0000313" key="2">
    <source>
        <dbReference type="EMBL" id="KAJ7762094.1"/>
    </source>
</evidence>
<keyword evidence="1" id="KW-0472">Membrane</keyword>
<keyword evidence="3" id="KW-1185">Reference proteome</keyword>
<keyword evidence="1" id="KW-0812">Transmembrane</keyword>
<dbReference type="EMBL" id="JARKIB010000033">
    <property type="protein sequence ID" value="KAJ7762094.1"/>
    <property type="molecule type" value="Genomic_DNA"/>
</dbReference>
<gene>
    <name evidence="2" type="ORF">B0H16DRAFT_1719140</name>
</gene>
<name>A0AAD7JD46_9AGAR</name>
<evidence type="ECO:0000313" key="3">
    <source>
        <dbReference type="Proteomes" id="UP001215598"/>
    </source>
</evidence>
<dbReference type="AlphaFoldDB" id="A0AAD7JD46"/>
<accession>A0AAD7JD46</accession>
<comment type="caution">
    <text evidence="2">The sequence shown here is derived from an EMBL/GenBank/DDBJ whole genome shotgun (WGS) entry which is preliminary data.</text>
</comment>
<reference evidence="2" key="1">
    <citation type="submission" date="2023-03" db="EMBL/GenBank/DDBJ databases">
        <title>Massive genome expansion in bonnet fungi (Mycena s.s.) driven by repeated elements and novel gene families across ecological guilds.</title>
        <authorList>
            <consortium name="Lawrence Berkeley National Laboratory"/>
            <person name="Harder C.B."/>
            <person name="Miyauchi S."/>
            <person name="Viragh M."/>
            <person name="Kuo A."/>
            <person name="Thoen E."/>
            <person name="Andreopoulos B."/>
            <person name="Lu D."/>
            <person name="Skrede I."/>
            <person name="Drula E."/>
            <person name="Henrissat B."/>
            <person name="Morin E."/>
            <person name="Kohler A."/>
            <person name="Barry K."/>
            <person name="LaButti K."/>
            <person name="Morin E."/>
            <person name="Salamov A."/>
            <person name="Lipzen A."/>
            <person name="Mereny Z."/>
            <person name="Hegedus B."/>
            <person name="Baldrian P."/>
            <person name="Stursova M."/>
            <person name="Weitz H."/>
            <person name="Taylor A."/>
            <person name="Grigoriev I.V."/>
            <person name="Nagy L.G."/>
            <person name="Martin F."/>
            <person name="Kauserud H."/>
        </authorList>
    </citation>
    <scope>NUCLEOTIDE SEQUENCE</scope>
    <source>
        <strain evidence="2">CBHHK182m</strain>
    </source>
</reference>
<protein>
    <submittedName>
        <fullName evidence="2">Uncharacterized protein</fullName>
    </submittedName>
</protein>
<proteinExistence type="predicted"/>